<keyword evidence="4" id="KW-0256">Endoplasmic reticulum</keyword>
<keyword evidence="2 10" id="KW-0812">Transmembrane</keyword>
<evidence type="ECO:0000313" key="14">
    <source>
        <dbReference type="Proteomes" id="UP000187013"/>
    </source>
</evidence>
<dbReference type="FunFam" id="1.10.287.110:FF:000116">
    <property type="entry name" value="Erj5p"/>
    <property type="match status" value="1"/>
</dbReference>
<dbReference type="PANTHER" id="PTHR44653:SF2">
    <property type="entry name" value="DNAJ HOMOLOG SUBFAMILY C MEMBER 1"/>
    <property type="match status" value="1"/>
</dbReference>
<dbReference type="EMBL" id="BDGX01000040">
    <property type="protein sequence ID" value="GAV54640.1"/>
    <property type="molecule type" value="Genomic_DNA"/>
</dbReference>
<comment type="subcellular location">
    <subcellularLocation>
        <location evidence="1">Endoplasmic reticulum membrane</location>
        <topology evidence="1">Single-pass membrane protein</topology>
    </subcellularLocation>
</comment>
<dbReference type="AlphaFoldDB" id="A0A1Q3AG56"/>
<dbReference type="PROSITE" id="PS50076">
    <property type="entry name" value="DNAJ_2"/>
    <property type="match status" value="1"/>
</dbReference>
<comment type="caution">
    <text evidence="13">The sequence shown here is derived from an EMBL/GenBank/DDBJ whole genome shotgun (WGS) entry which is preliminary data.</text>
</comment>
<evidence type="ECO:0000313" key="13">
    <source>
        <dbReference type="EMBL" id="GAV54640.1"/>
    </source>
</evidence>
<keyword evidence="7" id="KW-0143">Chaperone</keyword>
<evidence type="ECO:0000256" key="9">
    <source>
        <dbReference type="SAM" id="MobiDB-lite"/>
    </source>
</evidence>
<evidence type="ECO:0000256" key="4">
    <source>
        <dbReference type="ARBA" id="ARBA00022824"/>
    </source>
</evidence>
<feature type="compositionally biased region" description="Basic and acidic residues" evidence="9">
    <location>
        <begin position="246"/>
        <end position="275"/>
    </location>
</feature>
<evidence type="ECO:0000256" key="2">
    <source>
        <dbReference type="ARBA" id="ARBA00022692"/>
    </source>
</evidence>
<organism evidence="13 14">
    <name type="scientific">Zygosaccharomyces rouxii</name>
    <dbReference type="NCBI Taxonomy" id="4956"/>
    <lineage>
        <taxon>Eukaryota</taxon>
        <taxon>Fungi</taxon>
        <taxon>Dikarya</taxon>
        <taxon>Ascomycota</taxon>
        <taxon>Saccharomycotina</taxon>
        <taxon>Saccharomycetes</taxon>
        <taxon>Saccharomycetales</taxon>
        <taxon>Saccharomycetaceae</taxon>
        <taxon>Zygosaccharomyces</taxon>
    </lineage>
</organism>
<dbReference type="GO" id="GO:0006457">
    <property type="term" value="P:protein folding"/>
    <property type="evidence" value="ECO:0007669"/>
    <property type="project" value="UniProtKB-ARBA"/>
</dbReference>
<dbReference type="GO" id="GO:0005789">
    <property type="term" value="C:endoplasmic reticulum membrane"/>
    <property type="evidence" value="ECO:0007669"/>
    <property type="project" value="UniProtKB-SubCell"/>
</dbReference>
<evidence type="ECO:0000256" key="5">
    <source>
        <dbReference type="ARBA" id="ARBA00022989"/>
    </source>
</evidence>
<dbReference type="InterPro" id="IPR036869">
    <property type="entry name" value="J_dom_sf"/>
</dbReference>
<evidence type="ECO:0000256" key="10">
    <source>
        <dbReference type="SAM" id="Phobius"/>
    </source>
</evidence>
<name>A0A1Q3AG56_ZYGRO</name>
<dbReference type="CDD" id="cd06257">
    <property type="entry name" value="DnaJ"/>
    <property type="match status" value="1"/>
</dbReference>
<dbReference type="InterPro" id="IPR001623">
    <property type="entry name" value="DnaJ_domain"/>
</dbReference>
<protein>
    <recommendedName>
        <fullName evidence="12">J domain-containing protein</fullName>
    </recommendedName>
</protein>
<dbReference type="Pfam" id="PF00226">
    <property type="entry name" value="DnaJ"/>
    <property type="match status" value="1"/>
</dbReference>
<proteinExistence type="inferred from homology"/>
<evidence type="ECO:0000256" key="3">
    <source>
        <dbReference type="ARBA" id="ARBA00022729"/>
    </source>
</evidence>
<evidence type="ECO:0000256" key="1">
    <source>
        <dbReference type="ARBA" id="ARBA00004389"/>
    </source>
</evidence>
<dbReference type="InterPro" id="IPR052606">
    <property type="entry name" value="DnaJ_domain_protein"/>
</dbReference>
<dbReference type="SUPFAM" id="SSF46565">
    <property type="entry name" value="Chaperone J-domain"/>
    <property type="match status" value="1"/>
</dbReference>
<evidence type="ECO:0000256" key="8">
    <source>
        <dbReference type="ARBA" id="ARBA00061004"/>
    </source>
</evidence>
<accession>A0A1Q3AG56</accession>
<feature type="chain" id="PRO_5013088991" description="J domain-containing protein" evidence="11">
    <location>
        <begin position="20"/>
        <end position="300"/>
    </location>
</feature>
<dbReference type="PANTHER" id="PTHR44653">
    <property type="entry name" value="DNAJ HOMOLOG SUBFAMILY C MEMBER 1"/>
    <property type="match status" value="1"/>
</dbReference>
<evidence type="ECO:0000256" key="7">
    <source>
        <dbReference type="ARBA" id="ARBA00023186"/>
    </source>
</evidence>
<dbReference type="PROSITE" id="PS00636">
    <property type="entry name" value="DNAJ_1"/>
    <property type="match status" value="1"/>
</dbReference>
<feature type="domain" description="J" evidence="12">
    <location>
        <begin position="43"/>
        <end position="107"/>
    </location>
</feature>
<dbReference type="SMART" id="SM00271">
    <property type="entry name" value="DnaJ"/>
    <property type="match status" value="1"/>
</dbReference>
<reference evidence="13 14" key="1">
    <citation type="submission" date="2016-08" db="EMBL/GenBank/DDBJ databases">
        <title>Draft genome sequence of allopolyploid Zygosaccharomyces rouxii.</title>
        <authorList>
            <person name="Watanabe J."/>
            <person name="Uehara K."/>
            <person name="Mogi Y."/>
            <person name="Tsukioka Y."/>
        </authorList>
    </citation>
    <scope>NUCLEOTIDE SEQUENCE [LARGE SCALE GENOMIC DNA]</scope>
    <source>
        <strain evidence="13 14">NBRC 110957</strain>
    </source>
</reference>
<dbReference type="InterPro" id="IPR018253">
    <property type="entry name" value="DnaJ_domain_CS"/>
</dbReference>
<dbReference type="Gene3D" id="1.10.287.110">
    <property type="entry name" value="DnaJ domain"/>
    <property type="match status" value="1"/>
</dbReference>
<evidence type="ECO:0000256" key="11">
    <source>
        <dbReference type="SAM" id="SignalP"/>
    </source>
</evidence>
<evidence type="ECO:0000256" key="6">
    <source>
        <dbReference type="ARBA" id="ARBA00023136"/>
    </source>
</evidence>
<feature type="region of interest" description="Disordered" evidence="9">
    <location>
        <begin position="246"/>
        <end position="300"/>
    </location>
</feature>
<sequence>MPSIRIGIWLLLICAIGYCFTTAEVEIFQLQQELVKKYGSNIDFYRFLKLPNLQGSTAKEITKNFRKLSKKYHPDKNKKFKKLYSRLNIATQVLSNENTRKTYDYYLKQGFPDYDFGKGGFFFRRVQPKTWFILLFVYTAASLIHYVLLKTQVQSQRKRIQFFIDQVKSQDDTHGLGEKNLTFQQHAEDEPKRITIRYGDVLITEDDGAETPISPDTILEPGVLDTLFFRLPWIFIKPFVKPFQSDKKQEKSSKSEKPKKVEKESTNGDVQDAKPRKSATTKSNQKVLPNGKVLTARKKK</sequence>
<evidence type="ECO:0000259" key="12">
    <source>
        <dbReference type="PROSITE" id="PS50076"/>
    </source>
</evidence>
<feature type="compositionally biased region" description="Polar residues" evidence="9">
    <location>
        <begin position="278"/>
        <end position="287"/>
    </location>
</feature>
<gene>
    <name evidence="13" type="ORF">ZYGR_0AN01080</name>
</gene>
<keyword evidence="3 11" id="KW-0732">Signal</keyword>
<keyword evidence="6 10" id="KW-0472">Membrane</keyword>
<feature type="transmembrane region" description="Helical" evidence="10">
    <location>
        <begin position="131"/>
        <end position="149"/>
    </location>
</feature>
<feature type="signal peptide" evidence="11">
    <location>
        <begin position="1"/>
        <end position="19"/>
    </location>
</feature>
<keyword evidence="5 10" id="KW-1133">Transmembrane helix</keyword>
<dbReference type="Proteomes" id="UP000187013">
    <property type="component" value="Unassembled WGS sequence"/>
</dbReference>
<dbReference type="OrthoDB" id="413400at2759"/>
<comment type="similarity">
    <text evidence="8">Belongs to the DnaJ family.</text>
</comment>